<dbReference type="Pfam" id="PF01903">
    <property type="entry name" value="CbiX"/>
    <property type="match status" value="1"/>
</dbReference>
<dbReference type="Gene3D" id="3.40.390.10">
    <property type="entry name" value="Collagenase (Catalytic Domain)"/>
    <property type="match status" value="1"/>
</dbReference>
<dbReference type="SUPFAM" id="SSF53800">
    <property type="entry name" value="Chelatase"/>
    <property type="match status" value="1"/>
</dbReference>
<comment type="caution">
    <text evidence="5">The sequence shown here is derived from an EMBL/GenBank/DDBJ whole genome shotgun (WGS) entry which is preliminary data.</text>
</comment>
<dbReference type="SUPFAM" id="SSF55486">
    <property type="entry name" value="Metalloproteases ('zincins'), catalytic domain"/>
    <property type="match status" value="1"/>
</dbReference>
<dbReference type="GO" id="GO:0016829">
    <property type="term" value="F:lyase activity"/>
    <property type="evidence" value="ECO:0007669"/>
    <property type="project" value="UniProtKB-KW"/>
</dbReference>
<evidence type="ECO:0000313" key="5">
    <source>
        <dbReference type="EMBL" id="KAL3769199.1"/>
    </source>
</evidence>
<dbReference type="InterPro" id="IPR002762">
    <property type="entry name" value="CbiX-like"/>
</dbReference>
<dbReference type="InterPro" id="IPR050963">
    <property type="entry name" value="Sirohydro_Cobaltochel/CbiX"/>
</dbReference>
<evidence type="ECO:0000313" key="6">
    <source>
        <dbReference type="Proteomes" id="UP001530400"/>
    </source>
</evidence>
<feature type="signal peptide" evidence="4">
    <location>
        <begin position="1"/>
        <end position="19"/>
    </location>
</feature>
<accession>A0ABD3N0Q1</accession>
<feature type="region of interest" description="Disordered" evidence="3">
    <location>
        <begin position="397"/>
        <end position="416"/>
    </location>
</feature>
<dbReference type="PANTHER" id="PTHR33542">
    <property type="entry name" value="SIROHYDROCHLORIN FERROCHELATASE, CHLOROPLASTIC"/>
    <property type="match status" value="1"/>
</dbReference>
<evidence type="ECO:0000256" key="3">
    <source>
        <dbReference type="SAM" id="MobiDB-lite"/>
    </source>
</evidence>
<dbReference type="PANTHER" id="PTHR33542:SF3">
    <property type="entry name" value="SIROHYDROCHLORIN FERROCHELATASE, CHLOROPLASTIC"/>
    <property type="match status" value="1"/>
</dbReference>
<dbReference type="Gene3D" id="3.40.50.1400">
    <property type="match status" value="1"/>
</dbReference>
<feature type="region of interest" description="Disordered" evidence="3">
    <location>
        <begin position="90"/>
        <end position="109"/>
    </location>
</feature>
<evidence type="ECO:0008006" key="7">
    <source>
        <dbReference type="Google" id="ProtNLM"/>
    </source>
</evidence>
<dbReference type="GO" id="GO:0046872">
    <property type="term" value="F:metal ion binding"/>
    <property type="evidence" value="ECO:0007669"/>
    <property type="project" value="UniProtKB-KW"/>
</dbReference>
<keyword evidence="2" id="KW-0456">Lyase</keyword>
<dbReference type="InterPro" id="IPR024079">
    <property type="entry name" value="MetalloPept_cat_dom_sf"/>
</dbReference>
<dbReference type="CDD" id="cd03416">
    <property type="entry name" value="CbiX_SirB_N"/>
    <property type="match status" value="1"/>
</dbReference>
<gene>
    <name evidence="5" type="ORF">ACHAWO_000845</name>
</gene>
<protein>
    <recommendedName>
        <fullName evidence="7">Peptidase M11 gametolysin domain-containing protein</fullName>
    </recommendedName>
</protein>
<name>A0ABD3N0Q1_9STRA</name>
<reference evidence="5 6" key="1">
    <citation type="submission" date="2024-10" db="EMBL/GenBank/DDBJ databases">
        <title>Updated reference genomes for cyclostephanoid diatoms.</title>
        <authorList>
            <person name="Roberts W.R."/>
            <person name="Alverson A.J."/>
        </authorList>
    </citation>
    <scope>NUCLEOTIDE SEQUENCE [LARGE SCALE GENOMIC DNA]</scope>
    <source>
        <strain evidence="5 6">AJA010-31</strain>
    </source>
</reference>
<organism evidence="5 6">
    <name type="scientific">Cyclotella atomus</name>
    <dbReference type="NCBI Taxonomy" id="382360"/>
    <lineage>
        <taxon>Eukaryota</taxon>
        <taxon>Sar</taxon>
        <taxon>Stramenopiles</taxon>
        <taxon>Ochrophyta</taxon>
        <taxon>Bacillariophyta</taxon>
        <taxon>Coscinodiscophyceae</taxon>
        <taxon>Thalassiosirophycidae</taxon>
        <taxon>Stephanodiscales</taxon>
        <taxon>Stephanodiscaceae</taxon>
        <taxon>Cyclotella</taxon>
    </lineage>
</organism>
<proteinExistence type="predicted"/>
<evidence type="ECO:0000256" key="4">
    <source>
        <dbReference type="SAM" id="SignalP"/>
    </source>
</evidence>
<dbReference type="EMBL" id="JALLPJ020001335">
    <property type="protein sequence ID" value="KAL3769199.1"/>
    <property type="molecule type" value="Genomic_DNA"/>
</dbReference>
<evidence type="ECO:0000256" key="2">
    <source>
        <dbReference type="ARBA" id="ARBA00023239"/>
    </source>
</evidence>
<evidence type="ECO:0000256" key="1">
    <source>
        <dbReference type="ARBA" id="ARBA00022723"/>
    </source>
</evidence>
<dbReference type="Proteomes" id="UP001530400">
    <property type="component" value="Unassembled WGS sequence"/>
</dbReference>
<keyword evidence="6" id="KW-1185">Reference proteome</keyword>
<feature type="chain" id="PRO_5044795088" description="Peptidase M11 gametolysin domain-containing protein" evidence="4">
    <location>
        <begin position="20"/>
        <end position="582"/>
    </location>
</feature>
<dbReference type="AlphaFoldDB" id="A0ABD3N0Q1"/>
<keyword evidence="1" id="KW-0479">Metal-binding</keyword>
<sequence>MHLISAIAPVVLTTAPTLGFIFPPSPQINLARTKSCMSTNGEDFDPLLSPHSYPNGVDNGAVSDESQMEEENSGISFGFGSIEFQETSSVSRSGLRTSHDDFDPTLSPHSYPDGVDAGAVLEQHGKLGILLIDHGSKREASNEHLHYLAQIYQYQHNEGKDGEDAVVRGAHMEIATPSILTSLRELITVDQVTKIVCVPYFLSPGRHATSDIPNLIEDAKSILSEEGVMMLSSERMVDIIVSDALVKSLGGGLKVWRTSKRGTVKNKYSLVEITRFKTVYHPYFKTQQLKQTLIIFILATVQANNNLRVPIASNECTIQAIEVLKNPSESPIAGGDLEYGCDDRNGLLSPLHLDEVQQKSLPSPTASGQVSVQFGKSKVNVNEATFNLDGSITVPPGKPLLSETRENNETALGRRTRPKANKRHFYLLFRATDEDACSAGQYRVIPGARPDFFDISNLQSAEGVIDIKLNISQNSYKYDIQRAVISKAREVMAHEFNFPNTTCLTIYADHVLFSIENCYPTCRSWNAFTATGSYSLEITIPRVLMHEIGHNLGLVHSGGLSGVNISDHDLHTNGCSNGIKST</sequence>
<keyword evidence="4" id="KW-0732">Signal</keyword>